<dbReference type="Pfam" id="PF00122">
    <property type="entry name" value="E1-E2_ATPase"/>
    <property type="match status" value="1"/>
</dbReference>
<dbReference type="GO" id="GO:0005886">
    <property type="term" value="C:plasma membrane"/>
    <property type="evidence" value="ECO:0007669"/>
    <property type="project" value="UniProtKB-SubCell"/>
</dbReference>
<dbReference type="SUPFAM" id="SSF56784">
    <property type="entry name" value="HAD-like"/>
    <property type="match status" value="1"/>
</dbReference>
<dbReference type="InterPro" id="IPR023299">
    <property type="entry name" value="ATPase_P-typ_cyto_dom_N"/>
</dbReference>
<dbReference type="Pfam" id="PF00702">
    <property type="entry name" value="Hydrolase"/>
    <property type="match status" value="1"/>
</dbReference>
<keyword evidence="6" id="KW-0479">Metal-binding</keyword>
<feature type="transmembrane region" description="Helical" evidence="6">
    <location>
        <begin position="250"/>
        <end position="268"/>
    </location>
</feature>
<keyword evidence="3 6" id="KW-0812">Transmembrane</keyword>
<dbReference type="PRINTS" id="PR00119">
    <property type="entry name" value="CATATPASE"/>
</dbReference>
<evidence type="ECO:0000259" key="7">
    <source>
        <dbReference type="Pfam" id="PF00122"/>
    </source>
</evidence>
<dbReference type="InterPro" id="IPR023214">
    <property type="entry name" value="HAD_sf"/>
</dbReference>
<dbReference type="InterPro" id="IPR018303">
    <property type="entry name" value="ATPase_P-typ_P_site"/>
</dbReference>
<feature type="transmembrane region" description="Helical" evidence="6">
    <location>
        <begin position="54"/>
        <end position="73"/>
    </location>
</feature>
<dbReference type="InterPro" id="IPR036412">
    <property type="entry name" value="HAD-like_sf"/>
</dbReference>
<protein>
    <submittedName>
        <fullName evidence="8">Heavy metal-(Cd/Co/Hg/Pb/Zn)-translocating P-type ATPase</fullName>
    </submittedName>
</protein>
<accession>A0A4R7J3V3</accession>
<keyword evidence="6" id="KW-0547">Nucleotide-binding</keyword>
<evidence type="ECO:0000313" key="9">
    <source>
        <dbReference type="Proteomes" id="UP000295371"/>
    </source>
</evidence>
<gene>
    <name evidence="8" type="ORF">CLV29_2441</name>
</gene>
<evidence type="ECO:0000256" key="4">
    <source>
        <dbReference type="ARBA" id="ARBA00022989"/>
    </source>
</evidence>
<keyword evidence="6" id="KW-1003">Cell membrane</keyword>
<dbReference type="RefSeq" id="WP_133755352.1">
    <property type="nucleotide sequence ID" value="NZ_CP171129.1"/>
</dbReference>
<dbReference type="Gene3D" id="3.40.1110.10">
    <property type="entry name" value="Calcium-transporting ATPase, cytoplasmic domain N"/>
    <property type="match status" value="1"/>
</dbReference>
<dbReference type="GO" id="GO:0005524">
    <property type="term" value="F:ATP binding"/>
    <property type="evidence" value="ECO:0007669"/>
    <property type="project" value="UniProtKB-UniRule"/>
</dbReference>
<evidence type="ECO:0000256" key="6">
    <source>
        <dbReference type="RuleBase" id="RU362081"/>
    </source>
</evidence>
<keyword evidence="5 6" id="KW-0472">Membrane</keyword>
<dbReference type="EMBL" id="SOAW01000002">
    <property type="protein sequence ID" value="TDT31029.1"/>
    <property type="molecule type" value="Genomic_DNA"/>
</dbReference>
<keyword evidence="4 6" id="KW-1133">Transmembrane helix</keyword>
<dbReference type="SUPFAM" id="SSF81653">
    <property type="entry name" value="Calcium ATPase, transduction domain A"/>
    <property type="match status" value="1"/>
</dbReference>
<dbReference type="GO" id="GO:0016887">
    <property type="term" value="F:ATP hydrolysis activity"/>
    <property type="evidence" value="ECO:0007669"/>
    <property type="project" value="InterPro"/>
</dbReference>
<evidence type="ECO:0000256" key="5">
    <source>
        <dbReference type="ARBA" id="ARBA00023136"/>
    </source>
</evidence>
<feature type="transmembrane region" description="Helical" evidence="6">
    <location>
        <begin position="275"/>
        <end position="300"/>
    </location>
</feature>
<evidence type="ECO:0000256" key="3">
    <source>
        <dbReference type="ARBA" id="ARBA00022692"/>
    </source>
</evidence>
<dbReference type="SUPFAM" id="SSF81665">
    <property type="entry name" value="Calcium ATPase, transmembrane domain M"/>
    <property type="match status" value="1"/>
</dbReference>
<dbReference type="InterPro" id="IPR008250">
    <property type="entry name" value="ATPase_P-typ_transduc_dom_A_sf"/>
</dbReference>
<dbReference type="AlphaFoldDB" id="A0A4R7J3V3"/>
<dbReference type="OrthoDB" id="7059309at2"/>
<dbReference type="InterPro" id="IPR001757">
    <property type="entry name" value="P_typ_ATPase"/>
</dbReference>
<dbReference type="PANTHER" id="PTHR48085">
    <property type="entry name" value="CADMIUM/ZINC-TRANSPORTING ATPASE HMA2-RELATED"/>
    <property type="match status" value="1"/>
</dbReference>
<evidence type="ECO:0000256" key="1">
    <source>
        <dbReference type="ARBA" id="ARBA00004651"/>
    </source>
</evidence>
<dbReference type="PROSITE" id="PS00154">
    <property type="entry name" value="ATPASE_E1_E2"/>
    <property type="match status" value="1"/>
</dbReference>
<sequence>MSVTDARARDAVTSAGAASLWRRIDRSDLARTLFVAACTLTVALGVTWPWPQVPVVAMIGLIVGCWPILMEALHDMRARRMSMELSMLIAIVAAAAIGEWVTALLITTFVLAAEILEDLTMDRGRDALTDLMTFLPDTVQVRQGVDIATVPLSNVVSGQVVVVGPGGRIPVDGVVVMGETTVDQSRITGESLPVDVGVGSEVFAGSINQIGAVEIRAERVGAASSYGRIVEAVRQAQESEPPVQRLADKLASWLVYLALGGAVITYLVTRDITSAIAVVVVAGACGIVAGTPLAVLAAIARIARSGAFVKDGAHLEALSTVDTVAFDKTGTLTMGAPAVTGIHTATGVTEDELLTLAAAAEAYSEHPLGQAIITHANHLALPLESAEDFTYRPGLGVTATVAGRVIAAGSRRLVTDAPDTPPEQGIATAVYVSIDGTYAGTILLADTLRDSAKAAVAELHRRGLRTLIITGDQEATARAIAAELGIDDVHAGLLPEQKLAAIDAERAAGHTLAMVGDGVNDAPALAHAHVGIAMGSGTDIARESADVVLISSDLNDLAHTLFVAKRARRIVMFNFIGTIAVDLIGIGLAAFGLLSPVVAALIHVGSETTFILNSARLIPGRQSRAASTGVANTRSHE</sequence>
<dbReference type="Gene3D" id="3.40.50.1000">
    <property type="entry name" value="HAD superfamily/HAD-like"/>
    <property type="match status" value="1"/>
</dbReference>
<comment type="subcellular location">
    <subcellularLocation>
        <location evidence="1">Cell membrane</location>
        <topology evidence="1">Multi-pass membrane protein</topology>
    </subcellularLocation>
</comment>
<dbReference type="Proteomes" id="UP000295371">
    <property type="component" value="Unassembled WGS sequence"/>
</dbReference>
<dbReference type="InterPro" id="IPR027256">
    <property type="entry name" value="P-typ_ATPase_IB"/>
</dbReference>
<dbReference type="GO" id="GO:0019829">
    <property type="term" value="F:ATPase-coupled monoatomic cation transmembrane transporter activity"/>
    <property type="evidence" value="ECO:0007669"/>
    <property type="project" value="InterPro"/>
</dbReference>
<comment type="similarity">
    <text evidence="2 6">Belongs to the cation transport ATPase (P-type) (TC 3.A.3) family. Type IB subfamily.</text>
</comment>
<proteinExistence type="inferred from homology"/>
<dbReference type="GO" id="GO:0046872">
    <property type="term" value="F:metal ion binding"/>
    <property type="evidence" value="ECO:0007669"/>
    <property type="project" value="UniProtKB-KW"/>
</dbReference>
<dbReference type="Gene3D" id="2.70.150.10">
    <property type="entry name" value="Calcium-transporting ATPase, cytoplasmic transduction domain A"/>
    <property type="match status" value="1"/>
</dbReference>
<reference evidence="8 9" key="1">
    <citation type="submission" date="2019-03" db="EMBL/GenBank/DDBJ databases">
        <title>Genomic Encyclopedia of Archaeal and Bacterial Type Strains, Phase II (KMG-II): from individual species to whole genera.</title>
        <authorList>
            <person name="Goeker M."/>
        </authorList>
    </citation>
    <scope>NUCLEOTIDE SEQUENCE [LARGE SCALE GENOMIC DNA]</scope>
    <source>
        <strain evidence="8 9">DSM 24323</strain>
    </source>
</reference>
<dbReference type="PANTHER" id="PTHR48085:SF5">
    <property type="entry name" value="CADMIUM_ZINC-TRANSPORTING ATPASE HMA4-RELATED"/>
    <property type="match status" value="1"/>
</dbReference>
<keyword evidence="9" id="KW-1185">Reference proteome</keyword>
<feature type="transmembrane region" description="Helical" evidence="6">
    <location>
        <begin position="575"/>
        <end position="602"/>
    </location>
</feature>
<evidence type="ECO:0000256" key="2">
    <source>
        <dbReference type="ARBA" id="ARBA00006024"/>
    </source>
</evidence>
<dbReference type="InterPro" id="IPR059000">
    <property type="entry name" value="ATPase_P-type_domA"/>
</dbReference>
<comment type="caution">
    <text evidence="8">The sequence shown here is derived from an EMBL/GenBank/DDBJ whole genome shotgun (WGS) entry which is preliminary data.</text>
</comment>
<feature type="domain" description="P-type ATPase A" evidence="7">
    <location>
        <begin position="135"/>
        <end position="233"/>
    </location>
</feature>
<feature type="transmembrane region" description="Helical" evidence="6">
    <location>
        <begin position="85"/>
        <end position="113"/>
    </location>
</feature>
<feature type="transmembrane region" description="Helical" evidence="6">
    <location>
        <begin position="29"/>
        <end position="48"/>
    </location>
</feature>
<organism evidence="8 9">
    <name type="scientific">Naumannella halotolerans</name>
    <dbReference type="NCBI Taxonomy" id="993414"/>
    <lineage>
        <taxon>Bacteria</taxon>
        <taxon>Bacillati</taxon>
        <taxon>Actinomycetota</taxon>
        <taxon>Actinomycetes</taxon>
        <taxon>Propionibacteriales</taxon>
        <taxon>Propionibacteriaceae</taxon>
        <taxon>Naumannella</taxon>
    </lineage>
</organism>
<dbReference type="InterPro" id="IPR023298">
    <property type="entry name" value="ATPase_P-typ_TM_dom_sf"/>
</dbReference>
<dbReference type="NCBIfam" id="TIGR01525">
    <property type="entry name" value="ATPase-IB_hvy"/>
    <property type="match status" value="1"/>
</dbReference>
<name>A0A4R7J3V3_9ACTN</name>
<dbReference type="NCBIfam" id="TIGR01494">
    <property type="entry name" value="ATPase_P-type"/>
    <property type="match status" value="1"/>
</dbReference>
<keyword evidence="6" id="KW-0067">ATP-binding</keyword>
<dbReference type="NCBIfam" id="TIGR01512">
    <property type="entry name" value="ATPase-IB2_Cd"/>
    <property type="match status" value="1"/>
</dbReference>
<dbReference type="InterPro" id="IPR051014">
    <property type="entry name" value="Cation_Transport_ATPase_IB"/>
</dbReference>
<evidence type="ECO:0000313" key="8">
    <source>
        <dbReference type="EMBL" id="TDT31029.1"/>
    </source>
</evidence>